<name>A0A835CCZ8_9FABA</name>
<sequence>MRYHVDHRAIRIEQRIFMDGGLGSKGGLDLVAEPMAYVLEEIRLESAYIIRLRPVFLSCGGPEIERRM</sequence>
<gene>
    <name evidence="1" type="ORF">G2W53_009626</name>
</gene>
<dbReference type="AlphaFoldDB" id="A0A835CCZ8"/>
<organism evidence="1 2">
    <name type="scientific">Senna tora</name>
    <dbReference type="NCBI Taxonomy" id="362788"/>
    <lineage>
        <taxon>Eukaryota</taxon>
        <taxon>Viridiplantae</taxon>
        <taxon>Streptophyta</taxon>
        <taxon>Embryophyta</taxon>
        <taxon>Tracheophyta</taxon>
        <taxon>Spermatophyta</taxon>
        <taxon>Magnoliopsida</taxon>
        <taxon>eudicotyledons</taxon>
        <taxon>Gunneridae</taxon>
        <taxon>Pentapetalae</taxon>
        <taxon>rosids</taxon>
        <taxon>fabids</taxon>
        <taxon>Fabales</taxon>
        <taxon>Fabaceae</taxon>
        <taxon>Caesalpinioideae</taxon>
        <taxon>Cassia clade</taxon>
        <taxon>Senna</taxon>
    </lineage>
</organism>
<proteinExistence type="predicted"/>
<accession>A0A835CCZ8</accession>
<evidence type="ECO:0000313" key="1">
    <source>
        <dbReference type="EMBL" id="KAF7834767.1"/>
    </source>
</evidence>
<comment type="caution">
    <text evidence="1">The sequence shown here is derived from an EMBL/GenBank/DDBJ whole genome shotgun (WGS) entry which is preliminary data.</text>
</comment>
<dbReference type="EMBL" id="JAAIUW010000004">
    <property type="protein sequence ID" value="KAF7834767.1"/>
    <property type="molecule type" value="Genomic_DNA"/>
</dbReference>
<reference evidence="1" key="1">
    <citation type="submission" date="2020-09" db="EMBL/GenBank/DDBJ databases">
        <title>Genome-Enabled Discovery of Anthraquinone Biosynthesis in Senna tora.</title>
        <authorList>
            <person name="Kang S.-H."/>
            <person name="Pandey R.P."/>
            <person name="Lee C.-M."/>
            <person name="Sim J.-S."/>
            <person name="Jeong J.-T."/>
            <person name="Choi B.-S."/>
            <person name="Jung M."/>
            <person name="Ginzburg D."/>
            <person name="Zhao K."/>
            <person name="Won S.Y."/>
            <person name="Oh T.-J."/>
            <person name="Yu Y."/>
            <person name="Kim N.-H."/>
            <person name="Lee O.R."/>
            <person name="Lee T.-H."/>
            <person name="Bashyal P."/>
            <person name="Kim T.-S."/>
            <person name="Lee W.-H."/>
            <person name="Kawkins C."/>
            <person name="Kim C.-K."/>
            <person name="Kim J.S."/>
            <person name="Ahn B.O."/>
            <person name="Rhee S.Y."/>
            <person name="Sohng J.K."/>
        </authorList>
    </citation>
    <scope>NUCLEOTIDE SEQUENCE</scope>
    <source>
        <tissue evidence="1">Leaf</tissue>
    </source>
</reference>
<evidence type="ECO:0000313" key="2">
    <source>
        <dbReference type="Proteomes" id="UP000634136"/>
    </source>
</evidence>
<dbReference type="Proteomes" id="UP000634136">
    <property type="component" value="Unassembled WGS sequence"/>
</dbReference>
<protein>
    <submittedName>
        <fullName evidence="1">Uncharacterized protein</fullName>
    </submittedName>
</protein>
<keyword evidence="2" id="KW-1185">Reference proteome</keyword>